<keyword evidence="2 3" id="KW-0040">ANK repeat</keyword>
<accession>A0A2U1J0S1</accession>
<feature type="repeat" description="ANK" evidence="3">
    <location>
        <begin position="1122"/>
        <end position="1154"/>
    </location>
</feature>
<evidence type="ECO:0000256" key="2">
    <source>
        <dbReference type="ARBA" id="ARBA00023043"/>
    </source>
</evidence>
<protein>
    <submittedName>
        <fullName evidence="6">Uncharacterized protein</fullName>
    </submittedName>
</protein>
<dbReference type="AlphaFoldDB" id="A0A2U1J0S1"/>
<dbReference type="Gene3D" id="1.25.40.20">
    <property type="entry name" value="Ankyrin repeat-containing domain"/>
    <property type="match status" value="3"/>
</dbReference>
<dbReference type="PROSITE" id="PS50297">
    <property type="entry name" value="ANK_REP_REGION"/>
    <property type="match status" value="4"/>
</dbReference>
<organism evidence="6 7">
    <name type="scientific">Smittium angustum</name>
    <dbReference type="NCBI Taxonomy" id="133377"/>
    <lineage>
        <taxon>Eukaryota</taxon>
        <taxon>Fungi</taxon>
        <taxon>Fungi incertae sedis</taxon>
        <taxon>Zoopagomycota</taxon>
        <taxon>Kickxellomycotina</taxon>
        <taxon>Harpellomycetes</taxon>
        <taxon>Harpellales</taxon>
        <taxon>Legeriomycetaceae</taxon>
        <taxon>Smittium</taxon>
    </lineage>
</organism>
<dbReference type="Proteomes" id="UP000245591">
    <property type="component" value="Unassembled WGS sequence"/>
</dbReference>
<dbReference type="EMBL" id="MBFU01000525">
    <property type="protein sequence ID" value="PVZ98653.1"/>
    <property type="molecule type" value="Genomic_DNA"/>
</dbReference>
<feature type="repeat" description="ANK" evidence="3">
    <location>
        <begin position="1032"/>
        <end position="1064"/>
    </location>
</feature>
<dbReference type="PANTHER" id="PTHR24188">
    <property type="entry name" value="ANKYRIN REPEAT PROTEIN"/>
    <property type="match status" value="1"/>
</dbReference>
<evidence type="ECO:0000256" key="4">
    <source>
        <dbReference type="SAM" id="MobiDB-lite"/>
    </source>
</evidence>
<keyword evidence="1" id="KW-0677">Repeat</keyword>
<sequence>MTSNQPCSSNSFFNDTIHGLPIPSKDRLEELSLILPQVFPETMIPMRIPEFTNKLTSKKYPYYFIFAILAAGINYIIPTTIESDKKLEAKYAAKSIELMRKETDISNPLIIWASSFILEFSHRTFDSKLIQQGTEIAEMAVKKTRLYQLDLNKNLIKFKYGYTEDQLEFRRRVWWVYYFNIAGNYIFLGNFIKFEQRDIVVDLPKNDFKYRYGGSFEGCDDKELKLLNNIANDPSNKNNPKDHHYLVANTYSLYKNIATFVSKRWRKNGFDEDGANLRLVLYINQLHRLKEKMDETLGIGFPNVKDKYIELKGTAKLLLETENHVMNHNLRHIYYSMFIYLYQSELVRDLDIKIRPERVKSAKRQCIDASIKQMELLEWYSQNVPNEYNGFPHIAWSLNSLLCLTNFFFIQDPSLKEKHTEYFNRIVSVYKSLEKNSSAVESLLMFKYIHLEDYMKLFGISEHDLEPWIIPKYGSFFYSHCCGNASFSTLDIGEYLGEIITSVSVFQNETYTVAYKGFRSSRINEDIQETCLSDGYISQINRTILNHTRGFQIKRSIVIDTGFDIEDFIRVNPLVLIPSSLTENNEVSESNLEPKIYPELQNFLFLLLSLFIPQQLSLPNVINTISSYEILIKIFVLSQNPEVRFVSREFYEISSLDSVRASFLLKKIGKEQVLKVSKGSFKFFPNLFEKQELVLELLKKGANPDSKSKRDQSSVFKKQARFPLRSRKAAAPEPKQELFCISIRRGWGKVVKNLLNLFTEITKENSLNYVQYKTNGNEIEKAKSQQIDLEYHIPLVNINYTLTTPFELAISHKQADIGLDQKKLCDLFEQEGLDLLKLFFVNGFNVSSANESIFSEFCKRGSLKFVKFLVENGTGINGDGEYIDKYDSAPLKLAIENHHFEVANYLIERGADTSEYKDLEIVLSSLGCDDSPIRKKIKLSTGKKYALQEASSNGCLNIVKNLVENGANIHENNEIALKEASENGHLDIVEYLVEKEADIHVDQDWVLGMACKSGHFGIVKYLAKKGANIQARENFALGIACRNGRLDIVKYLIENGADLKAEEHWNQIFREKNKHSDVIDYLIERGLDYDNNRKFILGSASLKGRLDIIKVLVENGVDVHANEDFAITRASQKGFLDVVKYLVENGANIHANNDQALRSASRNGHLGVVKYLVENGAGVCANDDQALIWASMNGHLEVVKYLLKNGADIHANNDDALREARINRHTKVVKHLKQVRSNESKGLSKQRKKGGKEMKKYPE</sequence>
<reference evidence="6 7" key="1">
    <citation type="journal article" date="2018" name="MBio">
        <title>Comparative Genomics Reveals the Core Gene Toolbox for the Fungus-Insect Symbiosis.</title>
        <authorList>
            <person name="Wang Y."/>
            <person name="Stata M."/>
            <person name="Wang W."/>
            <person name="Stajich J.E."/>
            <person name="White M.M."/>
            <person name="Moncalvo J.M."/>
        </authorList>
    </citation>
    <scope>NUCLEOTIDE SEQUENCE [LARGE SCALE GENOMIC DNA]</scope>
    <source>
        <strain evidence="6 7">AUS-126-30</strain>
    </source>
</reference>
<dbReference type="InterPro" id="IPR036770">
    <property type="entry name" value="Ankyrin_rpt-contain_sf"/>
</dbReference>
<feature type="repeat" description="ANK" evidence="3">
    <location>
        <begin position="972"/>
        <end position="1004"/>
    </location>
</feature>
<name>A0A2U1J0S1_SMIAN</name>
<keyword evidence="5" id="KW-1133">Transmembrane helix</keyword>
<dbReference type="Pfam" id="PF12796">
    <property type="entry name" value="Ank_2"/>
    <property type="match status" value="4"/>
</dbReference>
<feature type="repeat" description="ANK" evidence="3">
    <location>
        <begin position="1182"/>
        <end position="1214"/>
    </location>
</feature>
<dbReference type="PROSITE" id="PS50088">
    <property type="entry name" value="ANK_REPEAT"/>
    <property type="match status" value="9"/>
</dbReference>
<evidence type="ECO:0000256" key="5">
    <source>
        <dbReference type="SAM" id="Phobius"/>
    </source>
</evidence>
<dbReference type="SUPFAM" id="SSF48403">
    <property type="entry name" value="Ankyrin repeat"/>
    <property type="match status" value="2"/>
</dbReference>
<dbReference type="Pfam" id="PF00023">
    <property type="entry name" value="Ank"/>
    <property type="match status" value="1"/>
</dbReference>
<feature type="repeat" description="ANK" evidence="3">
    <location>
        <begin position="1152"/>
        <end position="1184"/>
    </location>
</feature>
<dbReference type="CDD" id="cd12148">
    <property type="entry name" value="fungal_TF_MHR"/>
    <property type="match status" value="1"/>
</dbReference>
<evidence type="ECO:0000313" key="7">
    <source>
        <dbReference type="Proteomes" id="UP000245591"/>
    </source>
</evidence>
<evidence type="ECO:0000256" key="1">
    <source>
        <dbReference type="ARBA" id="ARBA00022737"/>
    </source>
</evidence>
<dbReference type="InterPro" id="IPR002110">
    <property type="entry name" value="Ankyrin_rpt"/>
</dbReference>
<dbReference type="PANTHER" id="PTHR24188:SF29">
    <property type="entry name" value="GH09064P"/>
    <property type="match status" value="1"/>
</dbReference>
<proteinExistence type="predicted"/>
<comment type="caution">
    <text evidence="6">The sequence shown here is derived from an EMBL/GenBank/DDBJ whole genome shotgun (WGS) entry which is preliminary data.</text>
</comment>
<feature type="repeat" description="ANK" evidence="3">
    <location>
        <begin position="886"/>
        <end position="918"/>
    </location>
</feature>
<feature type="repeat" description="ANK" evidence="3">
    <location>
        <begin position="1007"/>
        <end position="1034"/>
    </location>
</feature>
<keyword evidence="5" id="KW-0472">Membrane</keyword>
<gene>
    <name evidence="6" type="ORF">BB558_005342</name>
</gene>
<evidence type="ECO:0000256" key="3">
    <source>
        <dbReference type="PROSITE-ProRule" id="PRU00023"/>
    </source>
</evidence>
<keyword evidence="5" id="KW-0812">Transmembrane</keyword>
<feature type="repeat" description="ANK" evidence="3">
    <location>
        <begin position="942"/>
        <end position="974"/>
    </location>
</feature>
<evidence type="ECO:0000313" key="6">
    <source>
        <dbReference type="EMBL" id="PVZ98653.1"/>
    </source>
</evidence>
<keyword evidence="7" id="KW-1185">Reference proteome</keyword>
<dbReference type="SMART" id="SM00248">
    <property type="entry name" value="ANK"/>
    <property type="match status" value="10"/>
</dbReference>
<feature type="transmembrane region" description="Helical" evidence="5">
    <location>
        <begin position="60"/>
        <end position="77"/>
    </location>
</feature>
<feature type="repeat" description="ANK" evidence="3">
    <location>
        <begin position="1092"/>
        <end position="1124"/>
    </location>
</feature>
<feature type="region of interest" description="Disordered" evidence="4">
    <location>
        <begin position="1233"/>
        <end position="1259"/>
    </location>
</feature>